<name>A0A2S9K4P8_9BURK</name>
<feature type="transmembrane region" description="Helical" evidence="5">
    <location>
        <begin position="12"/>
        <end position="30"/>
    </location>
</feature>
<keyword evidence="5" id="KW-0472">Membrane</keyword>
<keyword evidence="2" id="KW-0488">Methylation</keyword>
<evidence type="ECO:0000256" key="2">
    <source>
        <dbReference type="ARBA" id="ARBA00022481"/>
    </source>
</evidence>
<dbReference type="PANTHER" id="PTHR43531:SF14">
    <property type="entry name" value="METHYL-ACCEPTING CHEMOTAXIS PROTEIN I-RELATED"/>
    <property type="match status" value="1"/>
</dbReference>
<evidence type="ECO:0000259" key="6">
    <source>
        <dbReference type="PROSITE" id="PS50111"/>
    </source>
</evidence>
<evidence type="ECO:0000256" key="4">
    <source>
        <dbReference type="PROSITE-ProRule" id="PRU00284"/>
    </source>
</evidence>
<dbReference type="PANTHER" id="PTHR43531">
    <property type="entry name" value="PROTEIN ICFG"/>
    <property type="match status" value="1"/>
</dbReference>
<comment type="similarity">
    <text evidence="3">Belongs to the methyl-accepting chemotaxis (MCP) protein family.</text>
</comment>
<keyword evidence="5" id="KW-1133">Transmembrane helix</keyword>
<dbReference type="OrthoDB" id="9806477at2"/>
<dbReference type="Pfam" id="PF00015">
    <property type="entry name" value="MCPsignal"/>
    <property type="match status" value="1"/>
</dbReference>
<dbReference type="CDD" id="cd11386">
    <property type="entry name" value="MCP_signal"/>
    <property type="match status" value="1"/>
</dbReference>
<accession>A0A2S9K4P8</accession>
<dbReference type="AlphaFoldDB" id="A0A2S9K4P8"/>
<dbReference type="Proteomes" id="UP000238589">
    <property type="component" value="Unassembled WGS sequence"/>
</dbReference>
<reference evidence="7 8" key="1">
    <citation type="submission" date="2018-03" db="EMBL/GenBank/DDBJ databases">
        <title>Comparative genomics illustrates the genes involved in a hyperalkaliphilic mechanisms of Serpentinomonas isolated from highly-alkaline calcium-rich serpentinized springs.</title>
        <authorList>
            <person name="Suzuki S."/>
            <person name="Ishii S."/>
            <person name="Walworth N."/>
            <person name="Bird L."/>
            <person name="Kuenen J.G."/>
            <person name="Nealson K.H."/>
        </authorList>
    </citation>
    <scope>NUCLEOTIDE SEQUENCE [LARGE SCALE GENOMIC DNA]</scope>
    <source>
        <strain evidence="7 8">P1</strain>
    </source>
</reference>
<evidence type="ECO:0000256" key="3">
    <source>
        <dbReference type="ARBA" id="ARBA00029447"/>
    </source>
</evidence>
<evidence type="ECO:0000313" key="8">
    <source>
        <dbReference type="Proteomes" id="UP000238589"/>
    </source>
</evidence>
<dbReference type="FunFam" id="1.10.287.950:FF:000001">
    <property type="entry name" value="Methyl-accepting chemotaxis sensory transducer"/>
    <property type="match status" value="1"/>
</dbReference>
<evidence type="ECO:0000256" key="5">
    <source>
        <dbReference type="SAM" id="Phobius"/>
    </source>
</evidence>
<dbReference type="SMART" id="SM00283">
    <property type="entry name" value="MA"/>
    <property type="match status" value="1"/>
</dbReference>
<keyword evidence="8" id="KW-1185">Reference proteome</keyword>
<evidence type="ECO:0000313" key="7">
    <source>
        <dbReference type="EMBL" id="PRD65364.1"/>
    </source>
</evidence>
<feature type="domain" description="Methyl-accepting transducer" evidence="6">
    <location>
        <begin position="218"/>
        <end position="447"/>
    </location>
</feature>
<dbReference type="Gene3D" id="1.10.287.950">
    <property type="entry name" value="Methyl-accepting chemotaxis protein"/>
    <property type="match status" value="1"/>
</dbReference>
<proteinExistence type="inferred from homology"/>
<gene>
    <name evidence="7" type="ORF">C6P64_09935</name>
</gene>
<feature type="transmembrane region" description="Helical" evidence="5">
    <location>
        <begin position="36"/>
        <end position="54"/>
    </location>
</feature>
<dbReference type="GO" id="GO:0007165">
    <property type="term" value="P:signal transduction"/>
    <property type="evidence" value="ECO:0007669"/>
    <property type="project" value="UniProtKB-KW"/>
</dbReference>
<dbReference type="InterPro" id="IPR004089">
    <property type="entry name" value="MCPsignal_dom"/>
</dbReference>
<comment type="caution">
    <text evidence="7">The sequence shown here is derived from an EMBL/GenBank/DDBJ whole genome shotgun (WGS) entry which is preliminary data.</text>
</comment>
<feature type="transmembrane region" description="Helical" evidence="5">
    <location>
        <begin position="61"/>
        <end position="79"/>
    </location>
</feature>
<keyword evidence="5" id="KW-0812">Transmembrane</keyword>
<dbReference type="PROSITE" id="PS50111">
    <property type="entry name" value="CHEMOTAXIS_TRANSDUC_2"/>
    <property type="match status" value="1"/>
</dbReference>
<dbReference type="GO" id="GO:0006935">
    <property type="term" value="P:chemotaxis"/>
    <property type="evidence" value="ECO:0007669"/>
    <property type="project" value="TreeGrafter"/>
</dbReference>
<dbReference type="InterPro" id="IPR051310">
    <property type="entry name" value="MCP_chemotaxis"/>
</dbReference>
<feature type="transmembrane region" description="Helical" evidence="5">
    <location>
        <begin position="85"/>
        <end position="102"/>
    </location>
</feature>
<dbReference type="EMBL" id="PVLQ01000031">
    <property type="protein sequence ID" value="PRD65364.1"/>
    <property type="molecule type" value="Genomic_DNA"/>
</dbReference>
<dbReference type="GO" id="GO:0005886">
    <property type="term" value="C:plasma membrane"/>
    <property type="evidence" value="ECO:0007669"/>
    <property type="project" value="TreeGrafter"/>
</dbReference>
<keyword evidence="4" id="KW-0807">Transducer</keyword>
<protein>
    <submittedName>
        <fullName evidence="7">Chemotaxis protein</fullName>
    </submittedName>
</protein>
<sequence length="463" mass="48994">MAHRDWLGDQVLLIAIALSALGAVALGLQFVQATLAFVAVILLVAVAGLAFALARGTLASRLILTACLVGLVILHIQLSRGTVEYHFGVFATLALVMVYLDWRPILLTAGLFALHHIVFDRLLAAGLGFYCLNEPDFGRILLHAFYVIVQTSLELMLVRGMAQAAREGQELQQMVQRINQADGISLQLDGLAASTALGQALQQALQRMQLAVGTVNQVAASIRVASAEIASGDHDLSQRSESTASSIEQTAASMEQLTSSVRQTADATSEAMAMAVENAEVAQRGGEVVGQVVSTMNEINQSSQKIGDIIGVIDGIAFQTNILALNAAVEAARAGEQGRGFAVVATEVRSLAQRSAVAAREIKDLIGASVDKVEQGTRLVQSAGSTITEVVSNARRVSSLMSDINRLSAEQSEGIGQVNQAIVLIDEMTQRNAAMVDQSMAAAESLHQQAEQLVEAVKVFKSA</sequence>
<evidence type="ECO:0000256" key="1">
    <source>
        <dbReference type="ARBA" id="ARBA00004370"/>
    </source>
</evidence>
<comment type="subcellular location">
    <subcellularLocation>
        <location evidence="1">Membrane</location>
    </subcellularLocation>
</comment>
<organism evidence="7 8">
    <name type="scientific">Malikia granosa</name>
    <dbReference type="NCBI Taxonomy" id="263067"/>
    <lineage>
        <taxon>Bacteria</taxon>
        <taxon>Pseudomonadati</taxon>
        <taxon>Pseudomonadota</taxon>
        <taxon>Betaproteobacteria</taxon>
        <taxon>Burkholderiales</taxon>
        <taxon>Comamonadaceae</taxon>
        <taxon>Malikia</taxon>
    </lineage>
</organism>
<dbReference type="SUPFAM" id="SSF58104">
    <property type="entry name" value="Methyl-accepting chemotaxis protein (MCP) signaling domain"/>
    <property type="match status" value="1"/>
</dbReference>
<dbReference type="GO" id="GO:0004888">
    <property type="term" value="F:transmembrane signaling receptor activity"/>
    <property type="evidence" value="ECO:0007669"/>
    <property type="project" value="TreeGrafter"/>
</dbReference>